<keyword evidence="3" id="KW-0067">ATP-binding</keyword>
<organism evidence="6">
    <name type="scientific">viral metagenome</name>
    <dbReference type="NCBI Taxonomy" id="1070528"/>
    <lineage>
        <taxon>unclassified sequences</taxon>
        <taxon>metagenomes</taxon>
        <taxon>organismal metagenomes</taxon>
    </lineage>
</organism>
<dbReference type="GO" id="GO:0140663">
    <property type="term" value="F:ATP-dependent FeS chaperone activity"/>
    <property type="evidence" value="ECO:0007669"/>
    <property type="project" value="InterPro"/>
</dbReference>
<dbReference type="GO" id="GO:0005829">
    <property type="term" value="C:cytosol"/>
    <property type="evidence" value="ECO:0007669"/>
    <property type="project" value="TreeGrafter"/>
</dbReference>
<name>A0A6M3LS52_9ZZZZ</name>
<dbReference type="InterPro" id="IPR019591">
    <property type="entry name" value="Mrp/NBP35_ATP-bd"/>
</dbReference>
<dbReference type="AlphaFoldDB" id="A0A6M3LS52"/>
<reference evidence="6" key="1">
    <citation type="submission" date="2020-03" db="EMBL/GenBank/DDBJ databases">
        <title>The deep terrestrial virosphere.</title>
        <authorList>
            <person name="Holmfeldt K."/>
            <person name="Nilsson E."/>
            <person name="Simone D."/>
            <person name="Lopez-Fernandez M."/>
            <person name="Wu X."/>
            <person name="de Brujin I."/>
            <person name="Lundin D."/>
            <person name="Andersson A."/>
            <person name="Bertilsson S."/>
            <person name="Dopson M."/>
        </authorList>
    </citation>
    <scope>NUCLEOTIDE SEQUENCE</scope>
    <source>
        <strain evidence="6">MM171A02138</strain>
    </source>
</reference>
<proteinExistence type="predicted"/>
<dbReference type="GO" id="GO:0051536">
    <property type="term" value="F:iron-sulfur cluster binding"/>
    <property type="evidence" value="ECO:0007669"/>
    <property type="project" value="UniProtKB-KW"/>
</dbReference>
<gene>
    <name evidence="6" type="ORF">MM171A02138_0008</name>
</gene>
<evidence type="ECO:0008006" key="7">
    <source>
        <dbReference type="Google" id="ProtNLM"/>
    </source>
</evidence>
<evidence type="ECO:0000256" key="2">
    <source>
        <dbReference type="ARBA" id="ARBA00022741"/>
    </source>
</evidence>
<dbReference type="PANTHER" id="PTHR23264">
    <property type="entry name" value="NUCLEOTIDE-BINDING PROTEIN NBP35 YEAST -RELATED"/>
    <property type="match status" value="1"/>
</dbReference>
<protein>
    <recommendedName>
        <fullName evidence="7">Iron-sulfur cluster carrier protein</fullName>
    </recommendedName>
</protein>
<keyword evidence="2" id="KW-0547">Nucleotide-binding</keyword>
<dbReference type="PANTHER" id="PTHR23264:SF19">
    <property type="entry name" value="CYTOSOLIC FE-S CLUSTER ASSEMBLY FACTOR NUBP2"/>
    <property type="match status" value="1"/>
</dbReference>
<dbReference type="GO" id="GO:0005524">
    <property type="term" value="F:ATP binding"/>
    <property type="evidence" value="ECO:0007669"/>
    <property type="project" value="UniProtKB-KW"/>
</dbReference>
<keyword evidence="4" id="KW-0408">Iron</keyword>
<dbReference type="SUPFAM" id="SSF52540">
    <property type="entry name" value="P-loop containing nucleoside triphosphate hydrolases"/>
    <property type="match status" value="1"/>
</dbReference>
<sequence>MKTLLVASGKGGCGKTTTTSMLAQKLSEKFKVAVLDLDVCGPNLPQMMGMDDMTPFFDADWFFTKKCGNVDVMSPAFLMPPEVACAWSGNKRMELIRELIMKTKWDDQDVLICDCPPGTGDEIIGVLKYMPRVDGVVLVTTGKHESVNDALRLLSLVSNKIYNIPVLCVVENMSHMVVDGSEIPLFTDGLDLKSEFGIEVVHEIWYKDDLCPDDYNDVADVVIDRLGLGVEK</sequence>
<evidence type="ECO:0000313" key="6">
    <source>
        <dbReference type="EMBL" id="QJA98206.1"/>
    </source>
</evidence>
<accession>A0A6M3LS52</accession>
<dbReference type="Pfam" id="PF10609">
    <property type="entry name" value="ParA"/>
    <property type="match status" value="1"/>
</dbReference>
<keyword evidence="1" id="KW-0479">Metal-binding</keyword>
<dbReference type="Gene3D" id="3.40.50.300">
    <property type="entry name" value="P-loop containing nucleotide triphosphate hydrolases"/>
    <property type="match status" value="1"/>
</dbReference>
<dbReference type="GO" id="GO:0016226">
    <property type="term" value="P:iron-sulfur cluster assembly"/>
    <property type="evidence" value="ECO:0007669"/>
    <property type="project" value="InterPro"/>
</dbReference>
<dbReference type="InterPro" id="IPR027417">
    <property type="entry name" value="P-loop_NTPase"/>
</dbReference>
<evidence type="ECO:0000256" key="3">
    <source>
        <dbReference type="ARBA" id="ARBA00022840"/>
    </source>
</evidence>
<evidence type="ECO:0000256" key="5">
    <source>
        <dbReference type="ARBA" id="ARBA00023014"/>
    </source>
</evidence>
<dbReference type="GO" id="GO:0046872">
    <property type="term" value="F:metal ion binding"/>
    <property type="evidence" value="ECO:0007669"/>
    <property type="project" value="UniProtKB-KW"/>
</dbReference>
<keyword evidence="5" id="KW-0411">Iron-sulfur</keyword>
<dbReference type="InterPro" id="IPR033756">
    <property type="entry name" value="YlxH/NBP35"/>
</dbReference>
<evidence type="ECO:0000256" key="1">
    <source>
        <dbReference type="ARBA" id="ARBA00022723"/>
    </source>
</evidence>
<evidence type="ECO:0000256" key="4">
    <source>
        <dbReference type="ARBA" id="ARBA00023004"/>
    </source>
</evidence>
<dbReference type="EMBL" id="MT143561">
    <property type="protein sequence ID" value="QJA98206.1"/>
    <property type="molecule type" value="Genomic_DNA"/>
</dbReference>